<name>A0A4U0SMD3_9ACTN</name>
<dbReference type="AlphaFoldDB" id="A0A4U0SMD3"/>
<gene>
    <name evidence="1" type="ORF">FCI23_17260</name>
</gene>
<dbReference type="RefSeq" id="WP_136724786.1">
    <property type="nucleotide sequence ID" value="NZ_SUMC01000014.1"/>
</dbReference>
<sequence length="460" mass="50176">MNQAVNQAVNRVVNRVVNTEWTLHEAAESLVATLVEEACERNADLARLAARLESGTSTRLHDWLDHLGGPVDPGRLSECGYIEGHGTRPGVWRHPGAQLPAIVPQRGRAVALRVDDSAAFAAAHASDRGVEGAPLSGLRRAVVSDGSGVALSGVERRSWACGVQPESFDGERSARAYAAWRLWAERPRTWDGADAVERLVGTAERMTELIGADLAGSYALEIERRYWQRRNTAAVLQHARQDRLGLGWGNNDHHTFRSGRAAFYPLMRVFGALGFRLRERFYAGAEAGWGAQVLEHPGNGGVIFADVDLAPAEVEIDFAGGALAPREELGTVGLWCALHGESILVAGMHHLEGQFDFDRLRDDLALLGVGHMRPFSDFAHLRQAFTEAEHWPVPRERLARLTAAGLLDAAKAEEFAANGAPGSHLENLARRGGFKGFNQTNVSATMRATDPRRYQGAFNR</sequence>
<accession>A0A4U0SMD3</accession>
<protein>
    <submittedName>
        <fullName evidence="1">Uncharacterized protein</fullName>
    </submittedName>
</protein>
<dbReference type="EMBL" id="SUMC01000014">
    <property type="protein sequence ID" value="TKA10433.1"/>
    <property type="molecule type" value="Genomic_DNA"/>
</dbReference>
<dbReference type="OrthoDB" id="212238at2"/>
<reference evidence="1 2" key="1">
    <citation type="submission" date="2019-04" db="EMBL/GenBank/DDBJ databases">
        <title>Streptomyces oryziradicis sp. nov., a novel actinomycete isolated from rhizosphere soil of rice (Oryza sativa L.).</title>
        <authorList>
            <person name="Li C."/>
        </authorList>
    </citation>
    <scope>NUCLEOTIDE SEQUENCE [LARGE SCALE GENOMIC DNA]</scope>
    <source>
        <strain evidence="1 2">NEAU-C40</strain>
    </source>
</reference>
<comment type="caution">
    <text evidence="1">The sequence shown here is derived from an EMBL/GenBank/DDBJ whole genome shotgun (WGS) entry which is preliminary data.</text>
</comment>
<keyword evidence="2" id="KW-1185">Reference proteome</keyword>
<proteinExistence type="predicted"/>
<dbReference type="Proteomes" id="UP000305778">
    <property type="component" value="Unassembled WGS sequence"/>
</dbReference>
<evidence type="ECO:0000313" key="2">
    <source>
        <dbReference type="Proteomes" id="UP000305778"/>
    </source>
</evidence>
<evidence type="ECO:0000313" key="1">
    <source>
        <dbReference type="EMBL" id="TKA10433.1"/>
    </source>
</evidence>
<organism evidence="1 2">
    <name type="scientific">Actinacidiphila oryziradicis</name>
    <dbReference type="NCBI Taxonomy" id="2571141"/>
    <lineage>
        <taxon>Bacteria</taxon>
        <taxon>Bacillati</taxon>
        <taxon>Actinomycetota</taxon>
        <taxon>Actinomycetes</taxon>
        <taxon>Kitasatosporales</taxon>
        <taxon>Streptomycetaceae</taxon>
        <taxon>Actinacidiphila</taxon>
    </lineage>
</organism>